<gene>
    <name evidence="10" type="ORF">GTG28_06685</name>
</gene>
<feature type="domain" description="Ketopantoate reductase N-terminal" evidence="8">
    <location>
        <begin position="5"/>
        <end position="121"/>
    </location>
</feature>
<dbReference type="Gene3D" id="1.10.1040.10">
    <property type="entry name" value="N-(1-d-carboxylethyl)-l-norvaline Dehydrogenase, domain 2"/>
    <property type="match status" value="1"/>
</dbReference>
<dbReference type="Pfam" id="PF08546">
    <property type="entry name" value="ApbA_C"/>
    <property type="match status" value="1"/>
</dbReference>
<name>A0A6L8LT86_9VIBR</name>
<evidence type="ECO:0000313" key="11">
    <source>
        <dbReference type="Proteomes" id="UP000478571"/>
    </source>
</evidence>
<keyword evidence="4" id="KW-0566">Pantothenate biosynthesis</keyword>
<evidence type="ECO:0000256" key="4">
    <source>
        <dbReference type="ARBA" id="ARBA00022655"/>
    </source>
</evidence>
<evidence type="ECO:0000256" key="5">
    <source>
        <dbReference type="ARBA" id="ARBA00023002"/>
    </source>
</evidence>
<comment type="catalytic activity">
    <reaction evidence="7">
        <text>(R)-pantoate + NADP(+) = 2-dehydropantoate + NADPH + H(+)</text>
        <dbReference type="Rhea" id="RHEA:16233"/>
        <dbReference type="ChEBI" id="CHEBI:11561"/>
        <dbReference type="ChEBI" id="CHEBI:15378"/>
        <dbReference type="ChEBI" id="CHEBI:15980"/>
        <dbReference type="ChEBI" id="CHEBI:57783"/>
        <dbReference type="ChEBI" id="CHEBI:58349"/>
        <dbReference type="EC" id="1.1.1.169"/>
    </reaction>
</comment>
<dbReference type="SUPFAM" id="SSF48179">
    <property type="entry name" value="6-phosphogluconate dehydrogenase C-terminal domain-like"/>
    <property type="match status" value="1"/>
</dbReference>
<evidence type="ECO:0000256" key="3">
    <source>
        <dbReference type="ARBA" id="ARBA00019465"/>
    </source>
</evidence>
<evidence type="ECO:0000256" key="2">
    <source>
        <dbReference type="ARBA" id="ARBA00013014"/>
    </source>
</evidence>
<organism evidence="10 11">
    <name type="scientific">Vibrio tetraodonis subsp. pristinus</name>
    <dbReference type="NCBI Taxonomy" id="2695891"/>
    <lineage>
        <taxon>Bacteria</taxon>
        <taxon>Pseudomonadati</taxon>
        <taxon>Pseudomonadota</taxon>
        <taxon>Gammaproteobacteria</taxon>
        <taxon>Vibrionales</taxon>
        <taxon>Vibrionaceae</taxon>
        <taxon>Vibrio</taxon>
    </lineage>
</organism>
<evidence type="ECO:0000313" key="10">
    <source>
        <dbReference type="EMBL" id="MYM58905.1"/>
    </source>
</evidence>
<accession>A0A6L8LT86</accession>
<dbReference type="Pfam" id="PF02558">
    <property type="entry name" value="ApbA"/>
    <property type="match status" value="1"/>
</dbReference>
<evidence type="ECO:0000259" key="8">
    <source>
        <dbReference type="Pfam" id="PF02558"/>
    </source>
</evidence>
<dbReference type="InterPro" id="IPR008927">
    <property type="entry name" value="6-PGluconate_DH-like_C_sf"/>
</dbReference>
<dbReference type="PANTHER" id="PTHR21708:SF26">
    <property type="entry name" value="2-DEHYDROPANTOATE 2-REDUCTASE"/>
    <property type="match status" value="1"/>
</dbReference>
<dbReference type="InterPro" id="IPR013328">
    <property type="entry name" value="6PGD_dom2"/>
</dbReference>
<comment type="pathway">
    <text evidence="1">Cofactor biosynthesis; (R)-pantothenate biosynthesis; (R)-pantoate from 3-methyl-2-oxobutanoate: step 2/2.</text>
</comment>
<evidence type="ECO:0000256" key="1">
    <source>
        <dbReference type="ARBA" id="ARBA00004994"/>
    </source>
</evidence>
<reference evidence="10 11" key="1">
    <citation type="submission" date="2020-01" db="EMBL/GenBank/DDBJ databases">
        <title>Draft Genome Sequence of Vibrio sp. strain OCN044, Isolated from a Healthy Coral at Palmyra Atoll.</title>
        <authorList>
            <person name="Videau P."/>
            <person name="Loughran R."/>
            <person name="Esquivel A."/>
            <person name="Deadmond M."/>
            <person name="Paddock B.E."/>
            <person name="Saw J.H."/>
            <person name="Ushijima B."/>
        </authorList>
    </citation>
    <scope>NUCLEOTIDE SEQUENCE [LARGE SCALE GENOMIC DNA]</scope>
    <source>
        <strain evidence="10 11">OCN044</strain>
    </source>
</reference>
<dbReference type="GO" id="GO:0015940">
    <property type="term" value="P:pantothenate biosynthetic process"/>
    <property type="evidence" value="ECO:0007669"/>
    <property type="project" value="UniProtKB-UniPathway"/>
</dbReference>
<dbReference type="Proteomes" id="UP000478571">
    <property type="component" value="Unassembled WGS sequence"/>
</dbReference>
<dbReference type="InterPro" id="IPR013332">
    <property type="entry name" value="KPR_N"/>
</dbReference>
<dbReference type="SUPFAM" id="SSF51735">
    <property type="entry name" value="NAD(P)-binding Rossmann-fold domains"/>
    <property type="match status" value="1"/>
</dbReference>
<dbReference type="AlphaFoldDB" id="A0A6L8LT86"/>
<dbReference type="InterPro" id="IPR013752">
    <property type="entry name" value="KPA_reductase"/>
</dbReference>
<dbReference type="GO" id="GO:0008677">
    <property type="term" value="F:2-dehydropantoate 2-reductase activity"/>
    <property type="evidence" value="ECO:0007669"/>
    <property type="project" value="UniProtKB-EC"/>
</dbReference>
<comment type="caution">
    <text evidence="10">The sequence shown here is derived from an EMBL/GenBank/DDBJ whole genome shotgun (WGS) entry which is preliminary data.</text>
</comment>
<dbReference type="EMBL" id="WWEU01000002">
    <property type="protein sequence ID" value="MYM58905.1"/>
    <property type="molecule type" value="Genomic_DNA"/>
</dbReference>
<keyword evidence="11" id="KW-1185">Reference proteome</keyword>
<evidence type="ECO:0000256" key="7">
    <source>
        <dbReference type="ARBA" id="ARBA00048793"/>
    </source>
</evidence>
<dbReference type="EC" id="1.1.1.169" evidence="2"/>
<dbReference type="InterPro" id="IPR051402">
    <property type="entry name" value="KPR-Related"/>
</dbReference>
<dbReference type="PANTHER" id="PTHR21708">
    <property type="entry name" value="PROBABLE 2-DEHYDROPANTOATE 2-REDUCTASE"/>
    <property type="match status" value="1"/>
</dbReference>
<protein>
    <recommendedName>
        <fullName evidence="3">2-dehydropantoate 2-reductase</fullName>
        <ecNumber evidence="2">1.1.1.169</ecNumber>
    </recommendedName>
    <alternativeName>
        <fullName evidence="6">Ketopantoate reductase</fullName>
    </alternativeName>
</protein>
<dbReference type="Gene3D" id="3.40.50.720">
    <property type="entry name" value="NAD(P)-binding Rossmann-like Domain"/>
    <property type="match status" value="1"/>
</dbReference>
<dbReference type="UniPathway" id="UPA00028">
    <property type="reaction ID" value="UER00004"/>
</dbReference>
<dbReference type="InterPro" id="IPR036291">
    <property type="entry name" value="NAD(P)-bd_dom_sf"/>
</dbReference>
<evidence type="ECO:0000259" key="9">
    <source>
        <dbReference type="Pfam" id="PF08546"/>
    </source>
</evidence>
<evidence type="ECO:0000256" key="6">
    <source>
        <dbReference type="ARBA" id="ARBA00032024"/>
    </source>
</evidence>
<sequence>MPKVSIIGLGSLGGFVAARLSSLPKAQIQWILGSSERSGEVQLDGKVPILAQADSISHNIKDINGEIVFLTIKTYHNKKVFHQLKALKNKTIVLLQNGIGEDEKLAKCLDSSNCIVSATTHIKASYTSPPYTVTLHNDIKDCLYTIYQGQPSKHLKAVFKHVFDEVMPLPTAHHVRLPKLLISFAANAASFVYDSDMQGLAQSSLCRELMLNIEEEFLNLFEYHDIPRPEFDITRLISILDNPSYKGSYFSMKEDYDEGRKVEFEAIFKTTCDLAALHNIPFSKSSTVSQNIEDLITTPRTL</sequence>
<proteinExistence type="predicted"/>
<feature type="domain" description="Ketopantoate reductase C-terminal" evidence="9">
    <location>
        <begin position="174"/>
        <end position="291"/>
    </location>
</feature>
<dbReference type="GO" id="GO:0005737">
    <property type="term" value="C:cytoplasm"/>
    <property type="evidence" value="ECO:0007669"/>
    <property type="project" value="TreeGrafter"/>
</dbReference>
<keyword evidence="5" id="KW-0560">Oxidoreductase</keyword>
<dbReference type="RefSeq" id="WP_160928208.1">
    <property type="nucleotide sequence ID" value="NZ_WWEU01000002.1"/>
</dbReference>